<dbReference type="InterPro" id="IPR019758">
    <property type="entry name" value="Pept_S26A_signal_pept_1_CS"/>
</dbReference>
<comment type="caution">
    <text evidence="8">The sequence shown here is derived from an EMBL/GenBank/DDBJ whole genome shotgun (WGS) entry which is preliminary data.</text>
</comment>
<dbReference type="SUPFAM" id="SSF51306">
    <property type="entry name" value="LexA/Signal peptidase"/>
    <property type="match status" value="1"/>
</dbReference>
<dbReference type="PROSITE" id="PS00761">
    <property type="entry name" value="SPASE_I_3"/>
    <property type="match status" value="1"/>
</dbReference>
<comment type="similarity">
    <text evidence="3 6">Belongs to the peptidase S26 family.</text>
</comment>
<gene>
    <name evidence="8" type="ORF">bsdE14_41350</name>
</gene>
<keyword evidence="6" id="KW-0645">Protease</keyword>
<dbReference type="InterPro" id="IPR000223">
    <property type="entry name" value="Pept_S26A_signal_pept_1"/>
</dbReference>
<comment type="subcellular location">
    <subcellularLocation>
        <location evidence="2">Cell membrane</location>
        <topology evidence="2">Single-pass type II membrane protein</topology>
    </subcellularLocation>
    <subcellularLocation>
        <location evidence="6">Membrane</location>
        <topology evidence="6">Single-pass type II membrane protein</topology>
    </subcellularLocation>
</comment>
<dbReference type="InterPro" id="IPR036286">
    <property type="entry name" value="LexA/Signal_pep-like_sf"/>
</dbReference>
<reference evidence="8 9" key="1">
    <citation type="journal article" date="2024" name="Int. J. Syst. Evol. Microbiol.">
        <title>Clostridium omnivorum sp. nov., isolated from anoxic soil under the treatment of reductive soil disinfestation.</title>
        <authorList>
            <person name="Ueki A."/>
            <person name="Tonouchi A."/>
            <person name="Kaku N."/>
            <person name="Honma S."/>
            <person name="Ueki K."/>
        </authorList>
    </citation>
    <scope>NUCLEOTIDE SEQUENCE [LARGE SCALE GENOMIC DNA]</scope>
    <source>
        <strain evidence="8 9">E14</strain>
    </source>
</reference>
<name>A0ABQ5NCI2_9CLOT</name>
<evidence type="ECO:0000313" key="8">
    <source>
        <dbReference type="EMBL" id="GLC32725.1"/>
    </source>
</evidence>
<dbReference type="Gene3D" id="2.10.109.10">
    <property type="entry name" value="Umud Fragment, subunit A"/>
    <property type="match status" value="1"/>
</dbReference>
<evidence type="ECO:0000313" key="9">
    <source>
        <dbReference type="Proteomes" id="UP001208567"/>
    </source>
</evidence>
<protein>
    <recommendedName>
        <fullName evidence="4 6">Signal peptidase I</fullName>
        <ecNumber evidence="4 6">3.4.21.89</ecNumber>
    </recommendedName>
</protein>
<dbReference type="CDD" id="cd06530">
    <property type="entry name" value="S26_SPase_I"/>
    <property type="match status" value="1"/>
</dbReference>
<sequence length="135" mass="15600">MMPTLNNKDRIVVDKISVNFAEPKRGDVVIIKYPADTRVKYVKRIAAIAGDRVKIEDNKFYLNGRSQEETYIKDKYIKGYLSEVVVPDNTIFVLGDNRNESIDSRFNDVGFVNKKLIVGKAILKIYPLDKFERIR</sequence>
<organism evidence="8 9">
    <name type="scientific">Clostridium omnivorum</name>
    <dbReference type="NCBI Taxonomy" id="1604902"/>
    <lineage>
        <taxon>Bacteria</taxon>
        <taxon>Bacillati</taxon>
        <taxon>Bacillota</taxon>
        <taxon>Clostridia</taxon>
        <taxon>Eubacteriales</taxon>
        <taxon>Clostridiaceae</taxon>
        <taxon>Clostridium</taxon>
    </lineage>
</organism>
<dbReference type="PRINTS" id="PR00727">
    <property type="entry name" value="LEADERPTASE"/>
</dbReference>
<dbReference type="EC" id="3.4.21.89" evidence="4 6"/>
<evidence type="ECO:0000256" key="2">
    <source>
        <dbReference type="ARBA" id="ARBA00004401"/>
    </source>
</evidence>
<proteinExistence type="inferred from homology"/>
<dbReference type="Pfam" id="PF10502">
    <property type="entry name" value="Peptidase_S26"/>
    <property type="match status" value="1"/>
</dbReference>
<evidence type="ECO:0000256" key="5">
    <source>
        <dbReference type="ARBA" id="ARBA00022801"/>
    </source>
</evidence>
<dbReference type="PANTHER" id="PTHR43390">
    <property type="entry name" value="SIGNAL PEPTIDASE I"/>
    <property type="match status" value="1"/>
</dbReference>
<keyword evidence="9" id="KW-1185">Reference proteome</keyword>
<evidence type="ECO:0000256" key="6">
    <source>
        <dbReference type="RuleBase" id="RU362042"/>
    </source>
</evidence>
<accession>A0ABQ5NCI2</accession>
<dbReference type="NCBIfam" id="TIGR02227">
    <property type="entry name" value="sigpep_I_bact"/>
    <property type="match status" value="1"/>
</dbReference>
<comment type="catalytic activity">
    <reaction evidence="1 6">
        <text>Cleavage of hydrophobic, N-terminal signal or leader sequences from secreted and periplasmic proteins.</text>
        <dbReference type="EC" id="3.4.21.89"/>
    </reaction>
</comment>
<dbReference type="Proteomes" id="UP001208567">
    <property type="component" value="Unassembled WGS sequence"/>
</dbReference>
<feature type="domain" description="Peptidase S26" evidence="7">
    <location>
        <begin position="1"/>
        <end position="125"/>
    </location>
</feature>
<dbReference type="PANTHER" id="PTHR43390:SF1">
    <property type="entry name" value="CHLOROPLAST PROCESSING PEPTIDASE"/>
    <property type="match status" value="1"/>
</dbReference>
<dbReference type="InterPro" id="IPR019533">
    <property type="entry name" value="Peptidase_S26"/>
</dbReference>
<evidence type="ECO:0000256" key="3">
    <source>
        <dbReference type="ARBA" id="ARBA00009370"/>
    </source>
</evidence>
<evidence type="ECO:0000256" key="4">
    <source>
        <dbReference type="ARBA" id="ARBA00013208"/>
    </source>
</evidence>
<dbReference type="EMBL" id="BRXR01000001">
    <property type="protein sequence ID" value="GLC32725.1"/>
    <property type="molecule type" value="Genomic_DNA"/>
</dbReference>
<evidence type="ECO:0000256" key="1">
    <source>
        <dbReference type="ARBA" id="ARBA00000677"/>
    </source>
</evidence>
<evidence type="ECO:0000259" key="7">
    <source>
        <dbReference type="Pfam" id="PF10502"/>
    </source>
</evidence>
<keyword evidence="5 6" id="KW-0378">Hydrolase</keyword>